<feature type="domain" description="HTH tetR-type" evidence="5">
    <location>
        <begin position="15"/>
        <end position="75"/>
    </location>
</feature>
<protein>
    <recommendedName>
        <fullName evidence="5">HTH tetR-type domain-containing protein</fullName>
    </recommendedName>
</protein>
<accession>A0ABN2I6K8</accession>
<feature type="DNA-binding region" description="H-T-H motif" evidence="4">
    <location>
        <begin position="38"/>
        <end position="57"/>
    </location>
</feature>
<dbReference type="Gene3D" id="1.10.357.10">
    <property type="entry name" value="Tetracycline Repressor, domain 2"/>
    <property type="match status" value="1"/>
</dbReference>
<evidence type="ECO:0000313" key="7">
    <source>
        <dbReference type="Proteomes" id="UP001500383"/>
    </source>
</evidence>
<dbReference type="Pfam" id="PF00440">
    <property type="entry name" value="TetR_N"/>
    <property type="match status" value="1"/>
</dbReference>
<dbReference type="RefSeq" id="WP_182658354.1">
    <property type="nucleotide sequence ID" value="NZ_BAAAQG010000003.1"/>
</dbReference>
<dbReference type="InterPro" id="IPR001647">
    <property type="entry name" value="HTH_TetR"/>
</dbReference>
<evidence type="ECO:0000256" key="1">
    <source>
        <dbReference type="ARBA" id="ARBA00023015"/>
    </source>
</evidence>
<evidence type="ECO:0000313" key="6">
    <source>
        <dbReference type="EMBL" id="GAA1699572.1"/>
    </source>
</evidence>
<evidence type="ECO:0000256" key="3">
    <source>
        <dbReference type="ARBA" id="ARBA00023163"/>
    </source>
</evidence>
<proteinExistence type="predicted"/>
<dbReference type="PROSITE" id="PS50977">
    <property type="entry name" value="HTH_TETR_2"/>
    <property type="match status" value="1"/>
</dbReference>
<organism evidence="6 7">
    <name type="scientific">Dietzia cercidiphylli</name>
    <dbReference type="NCBI Taxonomy" id="498199"/>
    <lineage>
        <taxon>Bacteria</taxon>
        <taxon>Bacillati</taxon>
        <taxon>Actinomycetota</taxon>
        <taxon>Actinomycetes</taxon>
        <taxon>Mycobacteriales</taxon>
        <taxon>Dietziaceae</taxon>
        <taxon>Dietzia</taxon>
    </lineage>
</organism>
<keyword evidence="7" id="KW-1185">Reference proteome</keyword>
<dbReference type="SUPFAM" id="SSF46689">
    <property type="entry name" value="Homeodomain-like"/>
    <property type="match status" value="1"/>
</dbReference>
<sequence length="211" mass="23339">MLGTPNRDRSAERREATRREIIDAAWEVAREQGLAQLTLRDVAARVGMKAPSLYSHVDSKNAIYDAMFAQAWTECLDIMLALDEGRPSDARGTVRMYARAYFDFCVSDLARFQLMNQRTIPGFEPSPEAYAPAVLVLDGLRQRFAAIGITAQEDIDLYVAVVGGMADAQLANDPGGDRWARLFDRAVDMYLHDVGIPTDVPVTTTQEGTPP</sequence>
<dbReference type="InterPro" id="IPR009057">
    <property type="entry name" value="Homeodomain-like_sf"/>
</dbReference>
<comment type="caution">
    <text evidence="6">The sequence shown here is derived from an EMBL/GenBank/DDBJ whole genome shotgun (WGS) entry which is preliminary data.</text>
</comment>
<dbReference type="PANTHER" id="PTHR30055:SF234">
    <property type="entry name" value="HTH-TYPE TRANSCRIPTIONAL REGULATOR BETI"/>
    <property type="match status" value="1"/>
</dbReference>
<evidence type="ECO:0000256" key="2">
    <source>
        <dbReference type="ARBA" id="ARBA00023125"/>
    </source>
</evidence>
<dbReference type="PRINTS" id="PR00455">
    <property type="entry name" value="HTHTETR"/>
</dbReference>
<keyword evidence="2 4" id="KW-0238">DNA-binding</keyword>
<dbReference type="Proteomes" id="UP001500383">
    <property type="component" value="Unassembled WGS sequence"/>
</dbReference>
<evidence type="ECO:0000259" key="5">
    <source>
        <dbReference type="PROSITE" id="PS50977"/>
    </source>
</evidence>
<name>A0ABN2I6K8_9ACTN</name>
<reference evidence="6 7" key="1">
    <citation type="journal article" date="2019" name="Int. J. Syst. Evol. Microbiol.">
        <title>The Global Catalogue of Microorganisms (GCM) 10K type strain sequencing project: providing services to taxonomists for standard genome sequencing and annotation.</title>
        <authorList>
            <consortium name="The Broad Institute Genomics Platform"/>
            <consortium name="The Broad Institute Genome Sequencing Center for Infectious Disease"/>
            <person name="Wu L."/>
            <person name="Ma J."/>
        </authorList>
    </citation>
    <scope>NUCLEOTIDE SEQUENCE [LARGE SCALE GENOMIC DNA]</scope>
    <source>
        <strain evidence="6 7">JCM 16002</strain>
    </source>
</reference>
<evidence type="ECO:0000256" key="4">
    <source>
        <dbReference type="PROSITE-ProRule" id="PRU00335"/>
    </source>
</evidence>
<dbReference type="PANTHER" id="PTHR30055">
    <property type="entry name" value="HTH-TYPE TRANSCRIPTIONAL REGULATOR RUTR"/>
    <property type="match status" value="1"/>
</dbReference>
<dbReference type="InterPro" id="IPR050109">
    <property type="entry name" value="HTH-type_TetR-like_transc_reg"/>
</dbReference>
<dbReference type="EMBL" id="BAAAQG010000003">
    <property type="protein sequence ID" value="GAA1699572.1"/>
    <property type="molecule type" value="Genomic_DNA"/>
</dbReference>
<keyword evidence="3" id="KW-0804">Transcription</keyword>
<gene>
    <name evidence="6" type="ORF">GCM10009831_04850</name>
</gene>
<keyword evidence="1" id="KW-0805">Transcription regulation</keyword>